<accession>A0ABV2CKC2</accession>
<comment type="caution">
    <text evidence="1">The sequence shown here is derived from an EMBL/GenBank/DDBJ whole genome shotgun (WGS) entry which is preliminary data.</text>
</comment>
<organism evidence="1 2">
    <name type="scientific">Uliginosibacterium paludis</name>
    <dbReference type="NCBI Taxonomy" id="1615952"/>
    <lineage>
        <taxon>Bacteria</taxon>
        <taxon>Pseudomonadati</taxon>
        <taxon>Pseudomonadota</taxon>
        <taxon>Betaproteobacteria</taxon>
        <taxon>Rhodocyclales</taxon>
        <taxon>Zoogloeaceae</taxon>
        <taxon>Uliginosibacterium</taxon>
    </lineage>
</organism>
<evidence type="ECO:0000313" key="1">
    <source>
        <dbReference type="EMBL" id="MET1488262.1"/>
    </source>
</evidence>
<protein>
    <submittedName>
        <fullName evidence="1">Uncharacterized protein</fullName>
    </submittedName>
</protein>
<reference evidence="1 2" key="1">
    <citation type="submission" date="2024-07" db="EMBL/GenBank/DDBJ databases">
        <title>Uliginosibacterium paludis KCTC:42655.</title>
        <authorList>
            <person name="Kim M.K."/>
        </authorList>
    </citation>
    <scope>NUCLEOTIDE SEQUENCE [LARGE SCALE GENOMIC DNA]</scope>
    <source>
        <strain evidence="1 2">KCTC 42655</strain>
    </source>
</reference>
<evidence type="ECO:0000313" key="2">
    <source>
        <dbReference type="Proteomes" id="UP001548590"/>
    </source>
</evidence>
<dbReference type="RefSeq" id="WP_345926218.1">
    <property type="nucleotide sequence ID" value="NZ_JBDIVF010000003.1"/>
</dbReference>
<name>A0ABV2CKC2_9RHOO</name>
<keyword evidence="2" id="KW-1185">Reference proteome</keyword>
<dbReference type="Proteomes" id="UP001548590">
    <property type="component" value="Unassembled WGS sequence"/>
</dbReference>
<proteinExistence type="predicted"/>
<gene>
    <name evidence="1" type="ORF">ABVT11_00375</name>
</gene>
<dbReference type="EMBL" id="JBEWLZ010000001">
    <property type="protein sequence ID" value="MET1488262.1"/>
    <property type="molecule type" value="Genomic_DNA"/>
</dbReference>
<sequence>MNELLFARKMQSPPEAAFPCPDLVVGCHAIGHAAGSIRLTN</sequence>